<evidence type="ECO:0000259" key="1">
    <source>
        <dbReference type="Pfam" id="PF00535"/>
    </source>
</evidence>
<evidence type="ECO:0000313" key="2">
    <source>
        <dbReference type="EMBL" id="GAA4120636.1"/>
    </source>
</evidence>
<keyword evidence="3" id="KW-1185">Reference proteome</keyword>
<protein>
    <submittedName>
        <fullName evidence="2">Glycosyltransferase</fullName>
    </submittedName>
</protein>
<feature type="domain" description="Glycosyltransferase 2-like" evidence="1">
    <location>
        <begin position="8"/>
        <end position="165"/>
    </location>
</feature>
<accession>A0ABP7XK37</accession>
<sequence>MQKDLKVSVCMITYGHEQFIREAIEGVLMQECDFAVELILANDCSPDQTDSVIQDILSNHPKASWIKYFKHEKNKGMMPNFIFAMQQCQGQFIALCEGDDYWIDPLKLQKQVDFLETNPEYVIHSSAAKIIRGDVLNDEIIGLDINRKIFDETNFYSQNHLVTCTVMFRNDFADLLKHFPTVTFGDWFLYIMILNHSKLKAYRSCDFFSVYRIHESGVMMSLSLLKYQEMHINQILKIKKYIGYKNYSLLTISRINDYSIEKFKIELNNKMYYASFYTFLNNFLNCKKKTAIKRYLSVIKHSVIIRS</sequence>
<dbReference type="Gene3D" id="3.90.550.10">
    <property type="entry name" value="Spore Coat Polysaccharide Biosynthesis Protein SpsA, Chain A"/>
    <property type="match status" value="1"/>
</dbReference>
<reference evidence="3" key="1">
    <citation type="journal article" date="2019" name="Int. J. Syst. Evol. Microbiol.">
        <title>The Global Catalogue of Microorganisms (GCM) 10K type strain sequencing project: providing services to taxonomists for standard genome sequencing and annotation.</title>
        <authorList>
            <consortium name="The Broad Institute Genomics Platform"/>
            <consortium name="The Broad Institute Genome Sequencing Center for Infectious Disease"/>
            <person name="Wu L."/>
            <person name="Ma J."/>
        </authorList>
    </citation>
    <scope>NUCLEOTIDE SEQUENCE [LARGE SCALE GENOMIC DNA]</scope>
    <source>
        <strain evidence="3">JCM 17386</strain>
    </source>
</reference>
<comment type="caution">
    <text evidence="2">The sequence shown here is derived from an EMBL/GenBank/DDBJ whole genome shotgun (WGS) entry which is preliminary data.</text>
</comment>
<evidence type="ECO:0000313" key="3">
    <source>
        <dbReference type="Proteomes" id="UP001501333"/>
    </source>
</evidence>
<dbReference type="SUPFAM" id="SSF53448">
    <property type="entry name" value="Nucleotide-diphospho-sugar transferases"/>
    <property type="match status" value="1"/>
</dbReference>
<dbReference type="InterPro" id="IPR001173">
    <property type="entry name" value="Glyco_trans_2-like"/>
</dbReference>
<dbReference type="Proteomes" id="UP001501333">
    <property type="component" value="Unassembled WGS sequence"/>
</dbReference>
<name>A0ABP7XK37_9FLAO</name>
<dbReference type="InterPro" id="IPR029044">
    <property type="entry name" value="Nucleotide-diphossugar_trans"/>
</dbReference>
<organism evidence="2 3">
    <name type="scientific">Flavobacterium chungbukense</name>
    <dbReference type="NCBI Taxonomy" id="877464"/>
    <lineage>
        <taxon>Bacteria</taxon>
        <taxon>Pseudomonadati</taxon>
        <taxon>Bacteroidota</taxon>
        <taxon>Flavobacteriia</taxon>
        <taxon>Flavobacteriales</taxon>
        <taxon>Flavobacteriaceae</taxon>
        <taxon>Flavobacterium</taxon>
    </lineage>
</organism>
<dbReference type="PANTHER" id="PTHR22916">
    <property type="entry name" value="GLYCOSYLTRANSFERASE"/>
    <property type="match status" value="1"/>
</dbReference>
<gene>
    <name evidence="2" type="ORF">GCM10022250_01440</name>
</gene>
<dbReference type="Pfam" id="PF00535">
    <property type="entry name" value="Glycos_transf_2"/>
    <property type="match status" value="1"/>
</dbReference>
<dbReference type="EMBL" id="BAABAO010000001">
    <property type="protein sequence ID" value="GAA4120636.1"/>
    <property type="molecule type" value="Genomic_DNA"/>
</dbReference>
<dbReference type="PANTHER" id="PTHR22916:SF3">
    <property type="entry name" value="UDP-GLCNAC:BETAGAL BETA-1,3-N-ACETYLGLUCOSAMINYLTRANSFERASE-LIKE PROTEIN 1"/>
    <property type="match status" value="1"/>
</dbReference>
<proteinExistence type="predicted"/>